<feature type="domain" description="Terminase large subunit GpA endonuclease" evidence="2">
    <location>
        <begin position="301"/>
        <end position="522"/>
    </location>
</feature>
<evidence type="ECO:0000313" key="4">
    <source>
        <dbReference type="Proteomes" id="UP000530628"/>
    </source>
</evidence>
<dbReference type="GO" id="GO:0004519">
    <property type="term" value="F:endonuclease activity"/>
    <property type="evidence" value="ECO:0007669"/>
    <property type="project" value="InterPro"/>
</dbReference>
<accession>A0A8S7UC63</accession>
<evidence type="ECO:0000259" key="2">
    <source>
        <dbReference type="Pfam" id="PF20454"/>
    </source>
</evidence>
<dbReference type="Pfam" id="PF05876">
    <property type="entry name" value="GpA_ATPase"/>
    <property type="match status" value="1"/>
</dbReference>
<evidence type="ECO:0000259" key="1">
    <source>
        <dbReference type="Pfam" id="PF05876"/>
    </source>
</evidence>
<dbReference type="PANTHER" id="PTHR34413">
    <property type="entry name" value="PROPHAGE TAIL FIBER ASSEMBLY PROTEIN HOMOLOG TFAE-RELATED-RELATED"/>
    <property type="match status" value="1"/>
</dbReference>
<dbReference type="GO" id="GO:0016887">
    <property type="term" value="F:ATP hydrolysis activity"/>
    <property type="evidence" value="ECO:0007669"/>
    <property type="project" value="InterPro"/>
</dbReference>
<dbReference type="EMBL" id="AASWOY010000206">
    <property type="protein sequence ID" value="EFH6652506.1"/>
    <property type="molecule type" value="Genomic_DNA"/>
</dbReference>
<organism evidence="3 4">
    <name type="scientific">Escherichia coli</name>
    <dbReference type="NCBI Taxonomy" id="562"/>
    <lineage>
        <taxon>Bacteria</taxon>
        <taxon>Pseudomonadati</taxon>
        <taxon>Pseudomonadota</taxon>
        <taxon>Gammaproteobacteria</taxon>
        <taxon>Enterobacterales</taxon>
        <taxon>Enterobacteriaceae</taxon>
        <taxon>Escherichia</taxon>
    </lineage>
</organism>
<dbReference type="PANTHER" id="PTHR34413:SF2">
    <property type="entry name" value="PROPHAGE TAIL FIBER ASSEMBLY PROTEIN HOMOLOG TFAE-RELATED"/>
    <property type="match status" value="1"/>
</dbReference>
<dbReference type="InterPro" id="IPR046453">
    <property type="entry name" value="GpA_ATPase"/>
</dbReference>
<evidence type="ECO:0000313" key="3">
    <source>
        <dbReference type="EMBL" id="EFH6652506.1"/>
    </source>
</evidence>
<feature type="non-terminal residue" evidence="3">
    <location>
        <position position="522"/>
    </location>
</feature>
<proteinExistence type="predicted"/>
<dbReference type="InterPro" id="IPR046454">
    <property type="entry name" value="GpA_endonuclease"/>
</dbReference>
<sequence>MGETVWSTAFFRALRPKSRLTVSEWADKYRHVAPGTSPEPGPWRTSRVPYLREPMDVIGDADTETVVMQCSSQIGKSELQLNVMGYFADQEPSPQLMIYPTVEAAEAFSKERIDPTFKYSPGLKHKLHEGKEGRGAAKKSSTTIRMKHYAGGYIALVGANSPAGLASRPIRILLADEIDRYGVTQEGDPLKLGIQRTTNFHNRKKVFVSTPVLEETSKIHKWFKLSDQRYYHVPCPCCGTMQVMKWSQVRWDKSDSGEALPETARYECCECGGIMRGSGKPDVDWLAKGVWIAEHTGVKGIVGFHINSLYSPWVALSELVEEFTEATRNRDKNGLMEFINLKLGEPWKEDAKDDIDPEYLLQRRIRFEEFLPDDVLLLSAGVDVQDTYLVCELVGWGKGKESWGIEYKIFPGDPAQDVVWKQLDEYLLRSWSFRDGRKLQISSVCIDSGGHFTTEVYRFTKPRESRRIYSIRGRGGVGLPFIGKPSNNNRVGAMLFNLGVDDGKGTIMARIKLHDPGPGYMH</sequence>
<dbReference type="Gene3D" id="3.40.50.300">
    <property type="entry name" value="P-loop containing nucleotide triphosphate hydrolases"/>
    <property type="match status" value="1"/>
</dbReference>
<comment type="caution">
    <text evidence="3">The sequence shown here is derived from an EMBL/GenBank/DDBJ whole genome shotgun (WGS) entry which is preliminary data.</text>
</comment>
<reference evidence="3 4" key="1">
    <citation type="submission" date="2019-11" db="EMBL/GenBank/DDBJ databases">
        <authorList>
            <consortium name="GenomeTrakr network: Whole genome sequencing for foodborne pathogen traceback"/>
        </authorList>
    </citation>
    <scope>NUCLEOTIDE SEQUENCE [LARGE SCALE GENOMIC DNA]</scope>
    <source>
        <strain evidence="3 4">PSU-2072</strain>
    </source>
</reference>
<dbReference type="Proteomes" id="UP000530628">
    <property type="component" value="Unassembled WGS sequence"/>
</dbReference>
<name>A0A8S7UC63_ECOLX</name>
<dbReference type="AlphaFoldDB" id="A0A8S7UC63"/>
<dbReference type="InterPro" id="IPR027417">
    <property type="entry name" value="P-loop_NTPase"/>
</dbReference>
<dbReference type="InterPro" id="IPR051220">
    <property type="entry name" value="TFA_Chaperone"/>
</dbReference>
<protein>
    <submittedName>
        <fullName evidence="3">Phage terminase large subunit family protein</fullName>
    </submittedName>
</protein>
<feature type="domain" description="Phage terminase large subunit GpA ATPase" evidence="1">
    <location>
        <begin position="37"/>
        <end position="291"/>
    </location>
</feature>
<dbReference type="Pfam" id="PF20454">
    <property type="entry name" value="GpA_nuclease"/>
    <property type="match status" value="1"/>
</dbReference>
<gene>
    <name evidence="3" type="ORF">GNW61_28020</name>
</gene>